<keyword evidence="8" id="KW-1185">Reference proteome</keyword>
<reference evidence="8" key="1">
    <citation type="journal article" date="2019" name="Int. J. Syst. Evol. Microbiol.">
        <title>The Global Catalogue of Microorganisms (GCM) 10K type strain sequencing project: providing services to taxonomists for standard genome sequencing and annotation.</title>
        <authorList>
            <consortium name="The Broad Institute Genomics Platform"/>
            <consortium name="The Broad Institute Genome Sequencing Center for Infectious Disease"/>
            <person name="Wu L."/>
            <person name="Ma J."/>
        </authorList>
    </citation>
    <scope>NUCLEOTIDE SEQUENCE [LARGE SCALE GENOMIC DNA]</scope>
    <source>
        <strain evidence="8">JCM 1407</strain>
    </source>
</reference>
<evidence type="ECO:0000256" key="2">
    <source>
        <dbReference type="ARBA" id="ARBA00023015"/>
    </source>
</evidence>
<dbReference type="PANTHER" id="PTHR43133">
    <property type="entry name" value="RNA POLYMERASE ECF-TYPE SIGMA FACTO"/>
    <property type="match status" value="1"/>
</dbReference>
<comment type="similarity">
    <text evidence="1">Belongs to the sigma-70 factor family. ECF subfamily.</text>
</comment>
<gene>
    <name evidence="7" type="ORF">GCM10008906_23130</name>
</gene>
<keyword evidence="4" id="KW-0804">Transcription</keyword>
<dbReference type="CDD" id="cd06171">
    <property type="entry name" value="Sigma70_r4"/>
    <property type="match status" value="1"/>
</dbReference>
<evidence type="ECO:0000256" key="1">
    <source>
        <dbReference type="ARBA" id="ARBA00010641"/>
    </source>
</evidence>
<feature type="domain" description="RNA polymerase sigma-70 region 2" evidence="5">
    <location>
        <begin position="21"/>
        <end position="88"/>
    </location>
</feature>
<protein>
    <submittedName>
        <fullName evidence="7">RNA polymerase sigma factor</fullName>
    </submittedName>
</protein>
<accession>A0ABP3UU61</accession>
<evidence type="ECO:0000313" key="8">
    <source>
        <dbReference type="Proteomes" id="UP001501510"/>
    </source>
</evidence>
<dbReference type="SUPFAM" id="SSF88659">
    <property type="entry name" value="Sigma3 and sigma4 domains of RNA polymerase sigma factors"/>
    <property type="match status" value="1"/>
</dbReference>
<dbReference type="Proteomes" id="UP001501510">
    <property type="component" value="Unassembled WGS sequence"/>
</dbReference>
<keyword evidence="3" id="KW-0731">Sigma factor</keyword>
<feature type="domain" description="RNA polymerase sigma factor 70 region 4 type 2" evidence="6">
    <location>
        <begin position="111"/>
        <end position="161"/>
    </location>
</feature>
<dbReference type="InterPro" id="IPR013325">
    <property type="entry name" value="RNA_pol_sigma_r2"/>
</dbReference>
<dbReference type="InterPro" id="IPR013249">
    <property type="entry name" value="RNA_pol_sigma70_r4_t2"/>
</dbReference>
<evidence type="ECO:0000259" key="5">
    <source>
        <dbReference type="Pfam" id="PF04542"/>
    </source>
</evidence>
<dbReference type="EMBL" id="BAAACG010000010">
    <property type="protein sequence ID" value="GAA0741675.1"/>
    <property type="molecule type" value="Genomic_DNA"/>
</dbReference>
<dbReference type="InterPro" id="IPR036388">
    <property type="entry name" value="WH-like_DNA-bd_sf"/>
</dbReference>
<dbReference type="RefSeq" id="WP_343761751.1">
    <property type="nucleotide sequence ID" value="NZ_BAAACG010000010.1"/>
</dbReference>
<evidence type="ECO:0000256" key="3">
    <source>
        <dbReference type="ARBA" id="ARBA00023082"/>
    </source>
</evidence>
<dbReference type="NCBIfam" id="TIGR02937">
    <property type="entry name" value="sigma70-ECF"/>
    <property type="match status" value="1"/>
</dbReference>
<dbReference type="SUPFAM" id="SSF88946">
    <property type="entry name" value="Sigma2 domain of RNA polymerase sigma factors"/>
    <property type="match status" value="1"/>
</dbReference>
<name>A0ABP3UU61_9CLOT</name>
<dbReference type="Pfam" id="PF04542">
    <property type="entry name" value="Sigma70_r2"/>
    <property type="match status" value="1"/>
</dbReference>
<evidence type="ECO:0000259" key="6">
    <source>
        <dbReference type="Pfam" id="PF08281"/>
    </source>
</evidence>
<keyword evidence="2" id="KW-0805">Transcription regulation</keyword>
<comment type="caution">
    <text evidence="7">The sequence shown here is derived from an EMBL/GenBank/DDBJ whole genome shotgun (WGS) entry which is preliminary data.</text>
</comment>
<sequence length="190" mass="22610">MEDAKLIVEIKKGKMNLFDELIKKYYEKVYYYCYRHVDNKQAAQDLTQDVFMKVIKNIRGYKHYEKFENYLYVIAGNACKDFYKKESKYILKDVEESFSEEEISKLENKVMIEEVLDKLSPKQREIIILRFYQDLKIKDIAKIMHSGVSITKYRLKKAMKLISKNMKEGQHECEIGIRGNMKENMKGGQA</sequence>
<organism evidence="7 8">
    <name type="scientific">Clostridium oceanicum</name>
    <dbReference type="NCBI Taxonomy" id="1543"/>
    <lineage>
        <taxon>Bacteria</taxon>
        <taxon>Bacillati</taxon>
        <taxon>Bacillota</taxon>
        <taxon>Clostridia</taxon>
        <taxon>Eubacteriales</taxon>
        <taxon>Clostridiaceae</taxon>
        <taxon>Clostridium</taxon>
    </lineage>
</organism>
<dbReference type="InterPro" id="IPR013324">
    <property type="entry name" value="RNA_pol_sigma_r3/r4-like"/>
</dbReference>
<dbReference type="Gene3D" id="1.10.1740.10">
    <property type="match status" value="1"/>
</dbReference>
<dbReference type="PANTHER" id="PTHR43133:SF60">
    <property type="entry name" value="RNA POLYMERASE SIGMA FACTOR SIGV"/>
    <property type="match status" value="1"/>
</dbReference>
<dbReference type="InterPro" id="IPR014284">
    <property type="entry name" value="RNA_pol_sigma-70_dom"/>
</dbReference>
<proteinExistence type="inferred from homology"/>
<evidence type="ECO:0000256" key="4">
    <source>
        <dbReference type="ARBA" id="ARBA00023163"/>
    </source>
</evidence>
<evidence type="ECO:0000313" key="7">
    <source>
        <dbReference type="EMBL" id="GAA0741675.1"/>
    </source>
</evidence>
<dbReference type="Gene3D" id="1.10.10.10">
    <property type="entry name" value="Winged helix-like DNA-binding domain superfamily/Winged helix DNA-binding domain"/>
    <property type="match status" value="1"/>
</dbReference>
<dbReference type="Pfam" id="PF08281">
    <property type="entry name" value="Sigma70_r4_2"/>
    <property type="match status" value="1"/>
</dbReference>
<dbReference type="InterPro" id="IPR039425">
    <property type="entry name" value="RNA_pol_sigma-70-like"/>
</dbReference>
<dbReference type="InterPro" id="IPR007627">
    <property type="entry name" value="RNA_pol_sigma70_r2"/>
</dbReference>